<evidence type="ECO:0000313" key="7">
    <source>
        <dbReference type="EMBL" id="GLR91844.1"/>
    </source>
</evidence>
<feature type="domain" description="HTH lysR-type" evidence="6">
    <location>
        <begin position="5"/>
        <end position="62"/>
    </location>
</feature>
<dbReference type="InterPro" id="IPR005119">
    <property type="entry name" value="LysR_subst-bd"/>
</dbReference>
<name>A0ABQ6BBN7_9BRAD</name>
<dbReference type="Gene3D" id="1.10.10.10">
    <property type="entry name" value="Winged helix-like DNA-binding domain superfamily/Winged helix DNA-binding domain"/>
    <property type="match status" value="1"/>
</dbReference>
<dbReference type="PROSITE" id="PS50931">
    <property type="entry name" value="HTH_LYSR"/>
    <property type="match status" value="1"/>
</dbReference>
<dbReference type="Gene3D" id="3.40.190.10">
    <property type="entry name" value="Periplasmic binding protein-like II"/>
    <property type="match status" value="2"/>
</dbReference>
<sequence length="298" mass="32529">MRNLPPLSGLEAFEAAARHLSFTEAAKELNCTQAAISQRVRALESYLSRQLFVRRRNGLQLSEVGEAYLPGVAEALNLAAAATEGLRGKNVPRTVTVSAPVSFLNLWLAARLSGFLSGNPNVPIRLNSAIWTDPNAELADIVVEVHDISELDSHTPHLPTESLELVCAPAFIEQLSTTTLQNVLNASRKILIQGRHSVWERWAAELGINLDSNVPAMKVDNSATALEAAAQNLGFVVAYSSYCQPYLKSGRLVSWSKATVKTTLCLALTGSPDKPLWHPAHKVFDWLKHEFQKEASAT</sequence>
<keyword evidence="5" id="KW-0804">Transcription</keyword>
<evidence type="ECO:0000256" key="4">
    <source>
        <dbReference type="ARBA" id="ARBA00023125"/>
    </source>
</evidence>
<comment type="similarity">
    <text evidence="2">Belongs to the LysR transcriptional regulatory family.</text>
</comment>
<evidence type="ECO:0000256" key="1">
    <source>
        <dbReference type="ARBA" id="ARBA00003502"/>
    </source>
</evidence>
<dbReference type="Proteomes" id="UP001156905">
    <property type="component" value="Unassembled WGS sequence"/>
</dbReference>
<dbReference type="EMBL" id="BSOW01000056">
    <property type="protein sequence ID" value="GLR91844.1"/>
    <property type="molecule type" value="Genomic_DNA"/>
</dbReference>
<dbReference type="RefSeq" id="WP_284275550.1">
    <property type="nucleotide sequence ID" value="NZ_BSOW01000056.1"/>
</dbReference>
<evidence type="ECO:0000313" key="8">
    <source>
        <dbReference type="Proteomes" id="UP001156905"/>
    </source>
</evidence>
<keyword evidence="8" id="KW-1185">Reference proteome</keyword>
<evidence type="ECO:0000256" key="3">
    <source>
        <dbReference type="ARBA" id="ARBA00023015"/>
    </source>
</evidence>
<dbReference type="PRINTS" id="PR00039">
    <property type="entry name" value="HTHLYSR"/>
</dbReference>
<reference evidence="8" key="1">
    <citation type="journal article" date="2019" name="Int. J. Syst. Evol. Microbiol.">
        <title>The Global Catalogue of Microorganisms (GCM) 10K type strain sequencing project: providing services to taxonomists for standard genome sequencing and annotation.</title>
        <authorList>
            <consortium name="The Broad Institute Genomics Platform"/>
            <consortium name="The Broad Institute Genome Sequencing Center for Infectious Disease"/>
            <person name="Wu L."/>
            <person name="Ma J."/>
        </authorList>
    </citation>
    <scope>NUCLEOTIDE SEQUENCE [LARGE SCALE GENOMIC DNA]</scope>
    <source>
        <strain evidence="8">NBRC 102520</strain>
    </source>
</reference>
<dbReference type="PANTHER" id="PTHR30537:SF26">
    <property type="entry name" value="GLYCINE CLEAVAGE SYSTEM TRANSCRIPTIONAL ACTIVATOR"/>
    <property type="match status" value="1"/>
</dbReference>
<evidence type="ECO:0000259" key="6">
    <source>
        <dbReference type="PROSITE" id="PS50931"/>
    </source>
</evidence>
<protein>
    <submittedName>
        <fullName evidence="7">LysR family transcriptional regulator</fullName>
    </submittedName>
</protein>
<dbReference type="Pfam" id="PF03466">
    <property type="entry name" value="LysR_substrate"/>
    <property type="match status" value="1"/>
</dbReference>
<dbReference type="InterPro" id="IPR000847">
    <property type="entry name" value="LysR_HTH_N"/>
</dbReference>
<organism evidence="7 8">
    <name type="scientific">Bradyrhizobium iriomotense</name>
    <dbReference type="NCBI Taxonomy" id="441950"/>
    <lineage>
        <taxon>Bacteria</taxon>
        <taxon>Pseudomonadati</taxon>
        <taxon>Pseudomonadota</taxon>
        <taxon>Alphaproteobacteria</taxon>
        <taxon>Hyphomicrobiales</taxon>
        <taxon>Nitrobacteraceae</taxon>
        <taxon>Bradyrhizobium</taxon>
    </lineage>
</organism>
<comment type="caution">
    <text evidence="7">The sequence shown here is derived from an EMBL/GenBank/DDBJ whole genome shotgun (WGS) entry which is preliminary data.</text>
</comment>
<dbReference type="InterPro" id="IPR036390">
    <property type="entry name" value="WH_DNA-bd_sf"/>
</dbReference>
<dbReference type="InterPro" id="IPR036388">
    <property type="entry name" value="WH-like_DNA-bd_sf"/>
</dbReference>
<dbReference type="PANTHER" id="PTHR30537">
    <property type="entry name" value="HTH-TYPE TRANSCRIPTIONAL REGULATOR"/>
    <property type="match status" value="1"/>
</dbReference>
<dbReference type="SUPFAM" id="SSF46785">
    <property type="entry name" value="Winged helix' DNA-binding domain"/>
    <property type="match status" value="1"/>
</dbReference>
<gene>
    <name evidence="7" type="ORF">GCM10007857_85620</name>
</gene>
<dbReference type="SUPFAM" id="SSF53850">
    <property type="entry name" value="Periplasmic binding protein-like II"/>
    <property type="match status" value="1"/>
</dbReference>
<accession>A0ABQ6BBN7</accession>
<proteinExistence type="inferred from homology"/>
<keyword evidence="4" id="KW-0238">DNA-binding</keyword>
<comment type="function">
    <text evidence="1">NodD regulates the expression of the nodABCFE genes which encode other nodulation proteins. NodD is also a negative regulator of its own expression. Binds flavonoids as inducers.</text>
</comment>
<dbReference type="Pfam" id="PF00126">
    <property type="entry name" value="HTH_1"/>
    <property type="match status" value="1"/>
</dbReference>
<dbReference type="InterPro" id="IPR058163">
    <property type="entry name" value="LysR-type_TF_proteobact-type"/>
</dbReference>
<evidence type="ECO:0000256" key="2">
    <source>
        <dbReference type="ARBA" id="ARBA00009437"/>
    </source>
</evidence>
<evidence type="ECO:0000256" key="5">
    <source>
        <dbReference type="ARBA" id="ARBA00023163"/>
    </source>
</evidence>
<keyword evidence="3" id="KW-0805">Transcription regulation</keyword>